<dbReference type="RefSeq" id="WP_263341158.1">
    <property type="nucleotide sequence ID" value="NZ_JAGSYH010000006.1"/>
</dbReference>
<dbReference type="EMBL" id="JBHSPH010000008">
    <property type="protein sequence ID" value="MFC5863965.1"/>
    <property type="molecule type" value="Genomic_DNA"/>
</dbReference>
<dbReference type="Proteomes" id="UP001596091">
    <property type="component" value="Unassembled WGS sequence"/>
</dbReference>
<evidence type="ECO:0000313" key="2">
    <source>
        <dbReference type="Proteomes" id="UP001596091"/>
    </source>
</evidence>
<reference evidence="2" key="1">
    <citation type="journal article" date="2019" name="Int. J. Syst. Evol. Microbiol.">
        <title>The Global Catalogue of Microorganisms (GCM) 10K type strain sequencing project: providing services to taxonomists for standard genome sequencing and annotation.</title>
        <authorList>
            <consortium name="The Broad Institute Genomics Platform"/>
            <consortium name="The Broad Institute Genome Sequencing Center for Infectious Disease"/>
            <person name="Wu L."/>
            <person name="Ma J."/>
        </authorList>
    </citation>
    <scope>NUCLEOTIDE SEQUENCE [LARGE SCALE GENOMIC DNA]</scope>
    <source>
        <strain evidence="2">JCM 4087</strain>
    </source>
</reference>
<accession>A0ABW1EL31</accession>
<sequence>MRVFATCVQCWQKKGAPTSESFTVHYYDDRVAYVTCSQGHRSALLIQSPKFEVLLESGAGALIDGYTMEAAASFSAALERFFEFCVQVFCETRKLSQDIYDLMFKEMARQSERQIGAFLVLHALELGIPYKLNQDIPTFRNGVIHKGQIPTPESAKDFCRKVYKEILTVSKTLLEKFPDAYNEVIRRDLSSRSSKLPEDMPRATSTGTVFFMAREEDFDDALMNFARGRQAMELAPSLIKMFSNLIASKGSPQPSAVPNATPEDKH</sequence>
<evidence type="ECO:0000313" key="1">
    <source>
        <dbReference type="EMBL" id="MFC5863965.1"/>
    </source>
</evidence>
<protein>
    <recommendedName>
        <fullName evidence="3">BTB domain-containing protein</fullName>
    </recommendedName>
</protein>
<comment type="caution">
    <text evidence="1">The sequence shown here is derived from an EMBL/GenBank/DDBJ whole genome shotgun (WGS) entry which is preliminary data.</text>
</comment>
<organism evidence="1 2">
    <name type="scientific">Acidicapsa dinghuensis</name>
    <dbReference type="NCBI Taxonomy" id="2218256"/>
    <lineage>
        <taxon>Bacteria</taxon>
        <taxon>Pseudomonadati</taxon>
        <taxon>Acidobacteriota</taxon>
        <taxon>Terriglobia</taxon>
        <taxon>Terriglobales</taxon>
        <taxon>Acidobacteriaceae</taxon>
        <taxon>Acidicapsa</taxon>
    </lineage>
</organism>
<proteinExistence type="predicted"/>
<name>A0ABW1EL31_9BACT</name>
<keyword evidence="2" id="KW-1185">Reference proteome</keyword>
<gene>
    <name evidence="1" type="ORF">ACFPT7_16795</name>
</gene>
<evidence type="ECO:0008006" key="3">
    <source>
        <dbReference type="Google" id="ProtNLM"/>
    </source>
</evidence>